<gene>
    <name evidence="13" type="ORF">E2636_14555</name>
</gene>
<dbReference type="FunFam" id="3.30.565.10:FF:000023">
    <property type="entry name" value="PAS domain-containing sensor histidine kinase"/>
    <property type="match status" value="1"/>
</dbReference>
<dbReference type="InterPro" id="IPR003661">
    <property type="entry name" value="HisK_dim/P_dom"/>
</dbReference>
<dbReference type="RefSeq" id="WP_134210849.1">
    <property type="nucleotide sequence ID" value="NZ_CP038015.1"/>
</dbReference>
<evidence type="ECO:0000256" key="4">
    <source>
        <dbReference type="ARBA" id="ARBA00022475"/>
    </source>
</evidence>
<dbReference type="Pfam" id="PF02518">
    <property type="entry name" value="HATPase_c"/>
    <property type="match status" value="1"/>
</dbReference>
<evidence type="ECO:0000256" key="10">
    <source>
        <dbReference type="ARBA" id="ARBA00023012"/>
    </source>
</evidence>
<protein>
    <recommendedName>
        <fullName evidence="3">histidine kinase</fullName>
        <ecNumber evidence="3">2.7.13.3</ecNumber>
    </recommendedName>
</protein>
<dbReference type="EMBL" id="CP038015">
    <property type="protein sequence ID" value="QBP42297.1"/>
    <property type="molecule type" value="Genomic_DNA"/>
</dbReference>
<dbReference type="SMART" id="SM00387">
    <property type="entry name" value="HATPase_c"/>
    <property type="match status" value="1"/>
</dbReference>
<dbReference type="AlphaFoldDB" id="A0A4P7A0J0"/>
<dbReference type="SUPFAM" id="SSF47384">
    <property type="entry name" value="Homodimeric domain of signal transducing histidine kinase"/>
    <property type="match status" value="1"/>
</dbReference>
<evidence type="ECO:0000256" key="9">
    <source>
        <dbReference type="ARBA" id="ARBA00022840"/>
    </source>
</evidence>
<keyword evidence="11" id="KW-0472">Membrane</keyword>
<dbReference type="PANTHER" id="PTHR43711:SF26">
    <property type="entry name" value="SENSOR HISTIDINE KINASE RCSC"/>
    <property type="match status" value="1"/>
</dbReference>
<dbReference type="InterPro" id="IPR036097">
    <property type="entry name" value="HisK_dim/P_sf"/>
</dbReference>
<comment type="subcellular location">
    <subcellularLocation>
        <location evidence="2">Cell membrane</location>
    </subcellularLocation>
</comment>
<dbReference type="Proteomes" id="UP000294292">
    <property type="component" value="Chromosome"/>
</dbReference>
<comment type="catalytic activity">
    <reaction evidence="1">
        <text>ATP + protein L-histidine = ADP + protein N-phospho-L-histidine.</text>
        <dbReference type="EC" id="2.7.13.3"/>
    </reaction>
</comment>
<dbReference type="InterPro" id="IPR050736">
    <property type="entry name" value="Sensor_HK_Regulatory"/>
</dbReference>
<dbReference type="Gene3D" id="1.10.287.130">
    <property type="match status" value="1"/>
</dbReference>
<feature type="domain" description="Histidine kinase" evidence="12">
    <location>
        <begin position="150"/>
        <end position="368"/>
    </location>
</feature>
<keyword evidence="5" id="KW-0597">Phosphoprotein</keyword>
<dbReference type="SMART" id="SM00388">
    <property type="entry name" value="HisKA"/>
    <property type="match status" value="1"/>
</dbReference>
<reference evidence="13 14" key="1">
    <citation type="submission" date="2019-03" db="EMBL/GenBank/DDBJ databases">
        <title>Complete genome sequence of Paenisporosarcina antarctica CGMCC 1.6503T.</title>
        <authorList>
            <person name="Rong J.-C."/>
            <person name="Chi N.-Y."/>
            <person name="Zhang Q.-F."/>
        </authorList>
    </citation>
    <scope>NUCLEOTIDE SEQUENCE [LARGE SCALE GENOMIC DNA]</scope>
    <source>
        <strain evidence="13 14">CGMCC 1.6503</strain>
    </source>
</reference>
<dbReference type="InterPro" id="IPR003594">
    <property type="entry name" value="HATPase_dom"/>
</dbReference>
<sequence length="368" mass="42037">MAAMKQIVETELQSINSTYIVLNQDLCIKEVYQDNLGILSSDNELLGEPLKSVMKKEYLELVIKIEDARKNKKPSFLKVITKQKYEYEVEILPFENFLLVLIKHRLKNTNFMINKLNDKNQELETKYHQVLVGLKDSDLANTEKTDLLLLLCHEFRTPLNIINGYLQILLSNSQQSLTKDQQKYLSKITNASKQLEMIMNDALDFVKVNKGKLRVKTEYIDINDLIEDCIQAQSIEACVKNIKITHKNEESKVLIYSDKKRLTQVLMNILSNAVKYTNEGGYIQINSLRNEQRLLIEVIDTGVGIQGKELAYIFSPYYRSSSTDSMSTGFGIGLFLVKQVLTELGGLVHVSSELGVGSRFIIELPIEN</sequence>
<dbReference type="GO" id="GO:0005524">
    <property type="term" value="F:ATP binding"/>
    <property type="evidence" value="ECO:0007669"/>
    <property type="project" value="UniProtKB-KW"/>
</dbReference>
<evidence type="ECO:0000256" key="3">
    <source>
        <dbReference type="ARBA" id="ARBA00012438"/>
    </source>
</evidence>
<dbReference type="InterPro" id="IPR004358">
    <property type="entry name" value="Sig_transdc_His_kin-like_C"/>
</dbReference>
<evidence type="ECO:0000256" key="5">
    <source>
        <dbReference type="ARBA" id="ARBA00022553"/>
    </source>
</evidence>
<dbReference type="KEGG" id="panc:E2636_14555"/>
<keyword evidence="9" id="KW-0067">ATP-binding</keyword>
<evidence type="ECO:0000313" key="14">
    <source>
        <dbReference type="Proteomes" id="UP000294292"/>
    </source>
</evidence>
<keyword evidence="14" id="KW-1185">Reference proteome</keyword>
<dbReference type="InterPro" id="IPR036890">
    <property type="entry name" value="HATPase_C_sf"/>
</dbReference>
<keyword evidence="7" id="KW-0547">Nucleotide-binding</keyword>
<evidence type="ECO:0000313" key="13">
    <source>
        <dbReference type="EMBL" id="QBP42297.1"/>
    </source>
</evidence>
<evidence type="ECO:0000256" key="6">
    <source>
        <dbReference type="ARBA" id="ARBA00022679"/>
    </source>
</evidence>
<keyword evidence="10" id="KW-0902">Two-component regulatory system</keyword>
<accession>A0A4P7A0J0</accession>
<dbReference type="CDD" id="cd00082">
    <property type="entry name" value="HisKA"/>
    <property type="match status" value="1"/>
</dbReference>
<evidence type="ECO:0000256" key="11">
    <source>
        <dbReference type="ARBA" id="ARBA00023136"/>
    </source>
</evidence>
<dbReference type="SUPFAM" id="SSF55874">
    <property type="entry name" value="ATPase domain of HSP90 chaperone/DNA topoisomerase II/histidine kinase"/>
    <property type="match status" value="1"/>
</dbReference>
<dbReference type="GO" id="GO:0005886">
    <property type="term" value="C:plasma membrane"/>
    <property type="evidence" value="ECO:0007669"/>
    <property type="project" value="UniProtKB-SubCell"/>
</dbReference>
<proteinExistence type="predicted"/>
<dbReference type="PANTHER" id="PTHR43711">
    <property type="entry name" value="TWO-COMPONENT HISTIDINE KINASE"/>
    <property type="match status" value="1"/>
</dbReference>
<dbReference type="Pfam" id="PF00512">
    <property type="entry name" value="HisKA"/>
    <property type="match status" value="1"/>
</dbReference>
<keyword evidence="8 13" id="KW-0418">Kinase</keyword>
<evidence type="ECO:0000256" key="7">
    <source>
        <dbReference type="ARBA" id="ARBA00022741"/>
    </source>
</evidence>
<keyword evidence="4" id="KW-1003">Cell membrane</keyword>
<keyword evidence="6" id="KW-0808">Transferase</keyword>
<dbReference type="GO" id="GO:0000155">
    <property type="term" value="F:phosphorelay sensor kinase activity"/>
    <property type="evidence" value="ECO:0007669"/>
    <property type="project" value="InterPro"/>
</dbReference>
<dbReference type="PROSITE" id="PS50109">
    <property type="entry name" value="HIS_KIN"/>
    <property type="match status" value="1"/>
</dbReference>
<name>A0A4P7A0J0_9BACL</name>
<dbReference type="OrthoDB" id="9790669at2"/>
<evidence type="ECO:0000256" key="2">
    <source>
        <dbReference type="ARBA" id="ARBA00004236"/>
    </source>
</evidence>
<evidence type="ECO:0000256" key="1">
    <source>
        <dbReference type="ARBA" id="ARBA00000085"/>
    </source>
</evidence>
<dbReference type="InterPro" id="IPR005467">
    <property type="entry name" value="His_kinase_dom"/>
</dbReference>
<evidence type="ECO:0000259" key="12">
    <source>
        <dbReference type="PROSITE" id="PS50109"/>
    </source>
</evidence>
<dbReference type="EC" id="2.7.13.3" evidence="3"/>
<organism evidence="13 14">
    <name type="scientific">Paenisporosarcina antarctica</name>
    <dbReference type="NCBI Taxonomy" id="417367"/>
    <lineage>
        <taxon>Bacteria</taxon>
        <taxon>Bacillati</taxon>
        <taxon>Bacillota</taxon>
        <taxon>Bacilli</taxon>
        <taxon>Bacillales</taxon>
        <taxon>Caryophanaceae</taxon>
        <taxon>Paenisporosarcina</taxon>
    </lineage>
</organism>
<dbReference type="Gene3D" id="3.30.565.10">
    <property type="entry name" value="Histidine kinase-like ATPase, C-terminal domain"/>
    <property type="match status" value="1"/>
</dbReference>
<evidence type="ECO:0000256" key="8">
    <source>
        <dbReference type="ARBA" id="ARBA00022777"/>
    </source>
</evidence>
<dbReference type="PRINTS" id="PR00344">
    <property type="entry name" value="BCTRLSENSOR"/>
</dbReference>